<evidence type="ECO:0000313" key="3">
    <source>
        <dbReference type="Proteomes" id="UP000184267"/>
    </source>
</evidence>
<protein>
    <submittedName>
        <fullName evidence="2">Uncharacterized protein</fullName>
    </submittedName>
</protein>
<sequence length="62" mass="6661">MAKDALEVAVDGPELESIWAAFHVDDNVPASRTQHAPEDESEPASEGEGPRHGTLHSVIEID</sequence>
<dbReference type="EMBL" id="MNAD01001491">
    <property type="protein sequence ID" value="OJT05100.1"/>
    <property type="molecule type" value="Genomic_DNA"/>
</dbReference>
<keyword evidence="3" id="KW-1185">Reference proteome</keyword>
<dbReference type="AlphaFoldDB" id="A0A1M2VBU6"/>
<reference evidence="2 3" key="1">
    <citation type="submission" date="2016-10" db="EMBL/GenBank/DDBJ databases">
        <title>Genome sequence of the basidiomycete white-rot fungus Trametes pubescens.</title>
        <authorList>
            <person name="Makela M.R."/>
            <person name="Granchi Z."/>
            <person name="Peng M."/>
            <person name="De Vries R.P."/>
            <person name="Grigoriev I."/>
            <person name="Riley R."/>
            <person name="Hilden K."/>
        </authorList>
    </citation>
    <scope>NUCLEOTIDE SEQUENCE [LARGE SCALE GENOMIC DNA]</scope>
    <source>
        <strain evidence="2 3">FBCC735</strain>
    </source>
</reference>
<dbReference type="OrthoDB" id="3366922at2759"/>
<accession>A0A1M2VBU6</accession>
<evidence type="ECO:0000313" key="2">
    <source>
        <dbReference type="EMBL" id="OJT05100.1"/>
    </source>
</evidence>
<comment type="caution">
    <text evidence="2">The sequence shown here is derived from an EMBL/GenBank/DDBJ whole genome shotgun (WGS) entry which is preliminary data.</text>
</comment>
<evidence type="ECO:0000256" key="1">
    <source>
        <dbReference type="SAM" id="MobiDB-lite"/>
    </source>
</evidence>
<organism evidence="2 3">
    <name type="scientific">Trametes pubescens</name>
    <name type="common">White-rot fungus</name>
    <dbReference type="NCBI Taxonomy" id="154538"/>
    <lineage>
        <taxon>Eukaryota</taxon>
        <taxon>Fungi</taxon>
        <taxon>Dikarya</taxon>
        <taxon>Basidiomycota</taxon>
        <taxon>Agaricomycotina</taxon>
        <taxon>Agaricomycetes</taxon>
        <taxon>Polyporales</taxon>
        <taxon>Polyporaceae</taxon>
        <taxon>Trametes</taxon>
    </lineage>
</organism>
<gene>
    <name evidence="2" type="ORF">TRAPUB_4165</name>
</gene>
<proteinExistence type="predicted"/>
<dbReference type="Proteomes" id="UP000184267">
    <property type="component" value="Unassembled WGS sequence"/>
</dbReference>
<name>A0A1M2VBU6_TRAPU</name>
<feature type="region of interest" description="Disordered" evidence="1">
    <location>
        <begin position="29"/>
        <end position="62"/>
    </location>
</feature>